<sequence length="313" mass="33441">MERDEVECFLLLAEELHFGRTAERMRLSRARVSQLIQRTERRVGAPLFVRTSRRVALTALGRQLRADLEPHHRAIDAAVERAAATARGIDGVLHVGFANPLAGEIVLRATEALRVSHPGLAVEICEVPLGDPYGQLRKGEFDVQLTELPVREDDLGGGPELLAEERVLAIAASHPLAVRDSVSLDDLADVPLLPIEGEVPDYWLEHHVPSHTPSGRPIGRGPAVTNMQEALMLVAGGRGAFLAPAHTGTYFARPGVAYVPFADAEPVGYGLVWRAGHGTGAVQTFARTAREAARDVARGDAGSAVPGAVSVSG</sequence>
<dbReference type="SUPFAM" id="SSF46785">
    <property type="entry name" value="Winged helix' DNA-binding domain"/>
    <property type="match status" value="1"/>
</dbReference>
<keyword evidence="7" id="KW-1185">Reference proteome</keyword>
<evidence type="ECO:0000256" key="2">
    <source>
        <dbReference type="ARBA" id="ARBA00023015"/>
    </source>
</evidence>
<dbReference type="Proteomes" id="UP001610818">
    <property type="component" value="Unassembled WGS sequence"/>
</dbReference>
<evidence type="ECO:0000259" key="5">
    <source>
        <dbReference type="PROSITE" id="PS50931"/>
    </source>
</evidence>
<dbReference type="InterPro" id="IPR000847">
    <property type="entry name" value="LysR_HTH_N"/>
</dbReference>
<dbReference type="CDD" id="cd08414">
    <property type="entry name" value="PBP2_LTTR_aromatics_like"/>
    <property type="match status" value="1"/>
</dbReference>
<dbReference type="InterPro" id="IPR036390">
    <property type="entry name" value="WH_DNA-bd_sf"/>
</dbReference>
<dbReference type="InterPro" id="IPR005119">
    <property type="entry name" value="LysR_subst-bd"/>
</dbReference>
<proteinExistence type="inferred from homology"/>
<keyword evidence="2" id="KW-0805">Transcription regulation</keyword>
<dbReference type="PROSITE" id="PS50931">
    <property type="entry name" value="HTH_LYSR"/>
    <property type="match status" value="1"/>
</dbReference>
<evidence type="ECO:0000256" key="3">
    <source>
        <dbReference type="ARBA" id="ARBA00023125"/>
    </source>
</evidence>
<comment type="caution">
    <text evidence="6">The sequence shown here is derived from an EMBL/GenBank/DDBJ whole genome shotgun (WGS) entry which is preliminary data.</text>
</comment>
<evidence type="ECO:0000313" key="7">
    <source>
        <dbReference type="Proteomes" id="UP001610818"/>
    </source>
</evidence>
<gene>
    <name evidence="6" type="ORF">ACH4F9_27930</name>
</gene>
<keyword evidence="3" id="KW-0238">DNA-binding</keyword>
<dbReference type="PANTHER" id="PTHR30346:SF0">
    <property type="entry name" value="HCA OPERON TRANSCRIPTIONAL ACTIVATOR HCAR"/>
    <property type="match status" value="1"/>
</dbReference>
<comment type="similarity">
    <text evidence="1">Belongs to the LysR transcriptional regulatory family.</text>
</comment>
<dbReference type="Pfam" id="PF00126">
    <property type="entry name" value="HTH_1"/>
    <property type="match status" value="1"/>
</dbReference>
<evidence type="ECO:0000313" key="6">
    <source>
        <dbReference type="EMBL" id="MFH8548850.1"/>
    </source>
</evidence>
<dbReference type="Gene3D" id="3.40.190.10">
    <property type="entry name" value="Periplasmic binding protein-like II"/>
    <property type="match status" value="2"/>
</dbReference>
<dbReference type="Gene3D" id="1.10.10.10">
    <property type="entry name" value="Winged helix-like DNA-binding domain superfamily/Winged helix DNA-binding domain"/>
    <property type="match status" value="1"/>
</dbReference>
<dbReference type="RefSeq" id="WP_397715327.1">
    <property type="nucleotide sequence ID" value="NZ_JBIRGN010000005.1"/>
</dbReference>
<dbReference type="Pfam" id="PF03466">
    <property type="entry name" value="LysR_substrate"/>
    <property type="match status" value="1"/>
</dbReference>
<dbReference type="SUPFAM" id="SSF53850">
    <property type="entry name" value="Periplasmic binding protein-like II"/>
    <property type="match status" value="1"/>
</dbReference>
<evidence type="ECO:0000256" key="1">
    <source>
        <dbReference type="ARBA" id="ARBA00009437"/>
    </source>
</evidence>
<dbReference type="PANTHER" id="PTHR30346">
    <property type="entry name" value="TRANSCRIPTIONAL DUAL REGULATOR HCAR-RELATED"/>
    <property type="match status" value="1"/>
</dbReference>
<protein>
    <submittedName>
        <fullName evidence="6">LysR family transcriptional regulator</fullName>
    </submittedName>
</protein>
<dbReference type="InterPro" id="IPR036388">
    <property type="entry name" value="WH-like_DNA-bd_sf"/>
</dbReference>
<organism evidence="6 7">
    <name type="scientific">Streptomyces longisporoflavus</name>
    <dbReference type="NCBI Taxonomy" id="28044"/>
    <lineage>
        <taxon>Bacteria</taxon>
        <taxon>Bacillati</taxon>
        <taxon>Actinomycetota</taxon>
        <taxon>Actinomycetes</taxon>
        <taxon>Kitasatosporales</taxon>
        <taxon>Streptomycetaceae</taxon>
        <taxon>Streptomyces</taxon>
    </lineage>
</organism>
<name>A0ABW7QXI8_9ACTN</name>
<reference evidence="6 7" key="1">
    <citation type="submission" date="2024-10" db="EMBL/GenBank/DDBJ databases">
        <title>The Natural Products Discovery Center: Release of the First 8490 Sequenced Strains for Exploring Actinobacteria Biosynthetic Diversity.</title>
        <authorList>
            <person name="Kalkreuter E."/>
            <person name="Kautsar S.A."/>
            <person name="Yang D."/>
            <person name="Bader C.D."/>
            <person name="Teijaro C.N."/>
            <person name="Fluegel L."/>
            <person name="Davis C.M."/>
            <person name="Simpson J.R."/>
            <person name="Lauterbach L."/>
            <person name="Steele A.D."/>
            <person name="Gui C."/>
            <person name="Meng S."/>
            <person name="Li G."/>
            <person name="Viehrig K."/>
            <person name="Ye F."/>
            <person name="Su P."/>
            <person name="Kiefer A.F."/>
            <person name="Nichols A."/>
            <person name="Cepeda A.J."/>
            <person name="Yan W."/>
            <person name="Fan B."/>
            <person name="Jiang Y."/>
            <person name="Adhikari A."/>
            <person name="Zheng C.-J."/>
            <person name="Schuster L."/>
            <person name="Cowan T.M."/>
            <person name="Smanski M.J."/>
            <person name="Chevrette M.G."/>
            <person name="De Carvalho L.P.S."/>
            <person name="Shen B."/>
        </authorList>
    </citation>
    <scope>NUCLEOTIDE SEQUENCE [LARGE SCALE GENOMIC DNA]</scope>
    <source>
        <strain evidence="6 7">NPDC017990</strain>
    </source>
</reference>
<accession>A0ABW7QXI8</accession>
<evidence type="ECO:0000256" key="4">
    <source>
        <dbReference type="ARBA" id="ARBA00023163"/>
    </source>
</evidence>
<feature type="domain" description="HTH lysR-type" evidence="5">
    <location>
        <begin position="1"/>
        <end position="58"/>
    </location>
</feature>
<dbReference type="EMBL" id="JBIRGQ010000005">
    <property type="protein sequence ID" value="MFH8548850.1"/>
    <property type="molecule type" value="Genomic_DNA"/>
</dbReference>
<keyword evidence="4" id="KW-0804">Transcription</keyword>